<feature type="domain" description="UDP-glucose/GDP-mannose dehydrogenase dimerisation" evidence="2">
    <location>
        <begin position="173"/>
        <end position="270"/>
    </location>
</feature>
<evidence type="ECO:0000313" key="5">
    <source>
        <dbReference type="Proteomes" id="UP000230903"/>
    </source>
</evidence>
<dbReference type="InterPro" id="IPR036291">
    <property type="entry name" value="NAD(P)-bd_dom_sf"/>
</dbReference>
<feature type="domain" description="UDP-glucose/GDP-mannose dehydrogenase N-terminal" evidence="3">
    <location>
        <begin position="56"/>
        <end position="154"/>
    </location>
</feature>
<dbReference type="PANTHER" id="PTHR43750">
    <property type="entry name" value="UDP-GLUCOSE 6-DEHYDROGENASE TUAD"/>
    <property type="match status" value="1"/>
</dbReference>
<comment type="caution">
    <text evidence="4">The sequence shown here is derived from an EMBL/GenBank/DDBJ whole genome shotgun (WGS) entry which is preliminary data.</text>
</comment>
<dbReference type="GO" id="GO:0051287">
    <property type="term" value="F:NAD binding"/>
    <property type="evidence" value="ECO:0007669"/>
    <property type="project" value="InterPro"/>
</dbReference>
<dbReference type="EMBL" id="PFBC01000033">
    <property type="protein sequence ID" value="PIR87904.1"/>
    <property type="molecule type" value="Genomic_DNA"/>
</dbReference>
<organism evidence="4 5">
    <name type="scientific">Candidatus Harrisonbacteria bacterium CG10_big_fil_rev_8_21_14_0_10_45_28</name>
    <dbReference type="NCBI Taxonomy" id="1974586"/>
    <lineage>
        <taxon>Bacteria</taxon>
        <taxon>Candidatus Harrisoniibacteriota</taxon>
    </lineage>
</organism>
<evidence type="ECO:0000256" key="1">
    <source>
        <dbReference type="ARBA" id="ARBA00006601"/>
    </source>
</evidence>
<reference evidence="5" key="1">
    <citation type="submission" date="2017-09" db="EMBL/GenBank/DDBJ databases">
        <title>Depth-based differentiation of microbial function through sediment-hosted aquifers and enrichment of novel symbionts in the deep terrestrial subsurface.</title>
        <authorList>
            <person name="Probst A.J."/>
            <person name="Ladd B."/>
            <person name="Jarett J.K."/>
            <person name="Geller-Mcgrath D.E."/>
            <person name="Sieber C.M.K."/>
            <person name="Emerson J.B."/>
            <person name="Anantharaman K."/>
            <person name="Thomas B.C."/>
            <person name="Malmstrom R."/>
            <person name="Stieglmeier M."/>
            <person name="Klingl A."/>
            <person name="Woyke T."/>
            <person name="Ryan C.M."/>
            <person name="Banfield J.F."/>
        </authorList>
    </citation>
    <scope>NUCLEOTIDE SEQUENCE [LARGE SCALE GENOMIC DNA]</scope>
</reference>
<dbReference type="InterPro" id="IPR001732">
    <property type="entry name" value="UDP-Glc/GDP-Man_DH_N"/>
</dbReference>
<dbReference type="Pfam" id="PF00984">
    <property type="entry name" value="UDPG_MGDP_dh"/>
    <property type="match status" value="1"/>
</dbReference>
<dbReference type="InterPro" id="IPR014026">
    <property type="entry name" value="UDP-Glc/GDP-Man_DH_dimer"/>
</dbReference>
<dbReference type="AlphaFoldDB" id="A0A2H0UNB2"/>
<dbReference type="SUPFAM" id="SSF48179">
    <property type="entry name" value="6-phosphogluconate dehydrogenase C-terminal domain-like"/>
    <property type="match status" value="1"/>
</dbReference>
<dbReference type="Pfam" id="PF03721">
    <property type="entry name" value="UDPG_MGDP_dh_N"/>
    <property type="match status" value="1"/>
</dbReference>
<comment type="similarity">
    <text evidence="1">Belongs to the UDP-glucose/GDP-mannose dehydrogenase family.</text>
</comment>
<dbReference type="InterPro" id="IPR008927">
    <property type="entry name" value="6-PGluconate_DH-like_C_sf"/>
</dbReference>
<evidence type="ECO:0008006" key="6">
    <source>
        <dbReference type="Google" id="ProtNLM"/>
    </source>
</evidence>
<evidence type="ECO:0000259" key="2">
    <source>
        <dbReference type="Pfam" id="PF00984"/>
    </source>
</evidence>
<dbReference type="Gene3D" id="1.20.5.100">
    <property type="entry name" value="Cytochrome c1, transmembrane anchor, C-terminal"/>
    <property type="match status" value="1"/>
</dbReference>
<dbReference type="GO" id="GO:0016616">
    <property type="term" value="F:oxidoreductase activity, acting on the CH-OH group of donors, NAD or NADP as acceptor"/>
    <property type="evidence" value="ECO:0007669"/>
    <property type="project" value="InterPro"/>
</dbReference>
<dbReference type="Gene3D" id="3.40.50.720">
    <property type="entry name" value="NAD(P)-binding Rossmann-like Domain"/>
    <property type="match status" value="2"/>
</dbReference>
<name>A0A2H0UNB2_9BACT</name>
<dbReference type="PANTHER" id="PTHR43750:SF3">
    <property type="entry name" value="UDP-GLUCOSE 6-DEHYDROGENASE TUAD"/>
    <property type="match status" value="1"/>
</dbReference>
<gene>
    <name evidence="4" type="ORF">COU10_01995</name>
</gene>
<dbReference type="Proteomes" id="UP000230903">
    <property type="component" value="Unassembled WGS sequence"/>
</dbReference>
<evidence type="ECO:0000259" key="3">
    <source>
        <dbReference type="Pfam" id="PF03721"/>
    </source>
</evidence>
<protein>
    <recommendedName>
        <fullName evidence="6">UDP-glucose/GDP-mannose dehydrogenase family protein</fullName>
    </recommendedName>
</protein>
<evidence type="ECO:0000313" key="4">
    <source>
        <dbReference type="EMBL" id="PIR87904.1"/>
    </source>
</evidence>
<accession>A0A2H0UNB2</accession>
<dbReference type="SUPFAM" id="SSF51735">
    <property type="entry name" value="NAD(P)-binding Rossmann-fold domains"/>
    <property type="match status" value="1"/>
</dbReference>
<sequence>MSSKISTIMAMAKKTKIGIIGLGYVGGALRHWFKKQPGKYEVFFYDKYKNIGSVDEINRAEIIFVSVPTPFYENGRGYDDSEIENALKGIKNGKIVVLKSTILPGSTDKFQKRHPRKIILHNPEFLRAKTAIKDFLKPEKQLIGYTTSKSRQQAPKILKILPKAPHSKIIKAREAEMVKYFSNTFLATRVIFANQIYDLCRKLGGIDFEVIRECVGWDPRIGLSHFNIFTDGYRGYSGGCLLKDTKAFIQLAKKIRVNLSLLKEVDDSNNKLRKV</sequence>
<proteinExistence type="inferred from homology"/>